<reference evidence="2" key="1">
    <citation type="submission" date="2023-10" db="EMBL/GenBank/DDBJ databases">
        <title>Genome assembly of Pristionchus species.</title>
        <authorList>
            <person name="Yoshida K."/>
            <person name="Sommer R.J."/>
        </authorList>
    </citation>
    <scope>NUCLEOTIDE SEQUENCE</scope>
    <source>
        <strain evidence="2">RS5133</strain>
    </source>
</reference>
<sequence>FILDLYASGEYFNLNKPESEKLQTHVKPIVENKIMGIHTKKVCEHILISKLKERDFFGCDVCQATFFNYKQILVHIMSNEHVAKASF</sequence>
<dbReference type="PROSITE" id="PS00028">
    <property type="entry name" value="ZINC_FINGER_C2H2_1"/>
    <property type="match status" value="1"/>
</dbReference>
<dbReference type="AlphaFoldDB" id="A0AAV5WK86"/>
<proteinExistence type="predicted"/>
<feature type="domain" description="C2H2-type" evidence="1">
    <location>
        <begin position="59"/>
        <end position="81"/>
    </location>
</feature>
<dbReference type="SUPFAM" id="SSF57667">
    <property type="entry name" value="beta-beta-alpha zinc fingers"/>
    <property type="match status" value="1"/>
</dbReference>
<evidence type="ECO:0000313" key="3">
    <source>
        <dbReference type="Proteomes" id="UP001432322"/>
    </source>
</evidence>
<feature type="non-terminal residue" evidence="2">
    <location>
        <position position="87"/>
    </location>
</feature>
<accession>A0AAV5WK86</accession>
<protein>
    <recommendedName>
        <fullName evidence="1">C2H2-type domain-containing protein</fullName>
    </recommendedName>
</protein>
<name>A0AAV5WK86_9BILA</name>
<keyword evidence="3" id="KW-1185">Reference proteome</keyword>
<dbReference type="InterPro" id="IPR013087">
    <property type="entry name" value="Znf_C2H2_type"/>
</dbReference>
<organism evidence="2 3">
    <name type="scientific">Pristionchus fissidentatus</name>
    <dbReference type="NCBI Taxonomy" id="1538716"/>
    <lineage>
        <taxon>Eukaryota</taxon>
        <taxon>Metazoa</taxon>
        <taxon>Ecdysozoa</taxon>
        <taxon>Nematoda</taxon>
        <taxon>Chromadorea</taxon>
        <taxon>Rhabditida</taxon>
        <taxon>Rhabditina</taxon>
        <taxon>Diplogasteromorpha</taxon>
        <taxon>Diplogasteroidea</taxon>
        <taxon>Neodiplogasteridae</taxon>
        <taxon>Pristionchus</taxon>
    </lineage>
</organism>
<feature type="non-terminal residue" evidence="2">
    <location>
        <position position="1"/>
    </location>
</feature>
<comment type="caution">
    <text evidence="2">The sequence shown here is derived from an EMBL/GenBank/DDBJ whole genome shotgun (WGS) entry which is preliminary data.</text>
</comment>
<evidence type="ECO:0000259" key="1">
    <source>
        <dbReference type="PROSITE" id="PS00028"/>
    </source>
</evidence>
<gene>
    <name evidence="2" type="ORF">PFISCL1PPCAC_23357</name>
</gene>
<evidence type="ECO:0000313" key="2">
    <source>
        <dbReference type="EMBL" id="GMT32060.1"/>
    </source>
</evidence>
<dbReference type="InterPro" id="IPR036236">
    <property type="entry name" value="Znf_C2H2_sf"/>
</dbReference>
<dbReference type="EMBL" id="BTSY01000006">
    <property type="protein sequence ID" value="GMT32060.1"/>
    <property type="molecule type" value="Genomic_DNA"/>
</dbReference>
<dbReference type="Proteomes" id="UP001432322">
    <property type="component" value="Unassembled WGS sequence"/>
</dbReference>